<sequence>MRINLRRILQRLIGDRHAKPAQVQWADDRPGTLLCLETGQRRPLLRRHLRETLGMTPEEYRKKWGLPDDYPMVSAAYAARRDAAKSMKLQG</sequence>
<dbReference type="GO" id="GO:0006355">
    <property type="term" value="P:regulation of DNA-templated transcription"/>
    <property type="evidence" value="ECO:0007669"/>
    <property type="project" value="InterPro"/>
</dbReference>
<dbReference type="RefSeq" id="WP_007803938.1">
    <property type="nucleotide sequence ID" value="NZ_DS022280.1"/>
</dbReference>
<evidence type="ECO:0000256" key="1">
    <source>
        <dbReference type="ARBA" id="ARBA00007031"/>
    </source>
</evidence>
<dbReference type="AlphaFoldDB" id="Q0FMK1"/>
<organism evidence="2 3">
    <name type="scientific">Salipiger bermudensis (strain DSM 26914 / JCM 13377 / KCTC 12554 / HTCC2601)</name>
    <name type="common">Pelagibaca bermudensis</name>
    <dbReference type="NCBI Taxonomy" id="314265"/>
    <lineage>
        <taxon>Bacteria</taxon>
        <taxon>Pseudomonadati</taxon>
        <taxon>Pseudomonadota</taxon>
        <taxon>Alphaproteobacteria</taxon>
        <taxon>Rhodobacterales</taxon>
        <taxon>Roseobacteraceae</taxon>
        <taxon>Salipiger</taxon>
    </lineage>
</organism>
<keyword evidence="3" id="KW-1185">Reference proteome</keyword>
<dbReference type="STRING" id="314265.R2601_00355"/>
<gene>
    <name evidence="2" type="ORF">R2601_00355</name>
</gene>
<accession>Q0FMK1</accession>
<dbReference type="EMBL" id="AATQ01000027">
    <property type="protein sequence ID" value="EAU45397.1"/>
    <property type="molecule type" value="Genomic_DNA"/>
</dbReference>
<dbReference type="GO" id="GO:0008270">
    <property type="term" value="F:zinc ion binding"/>
    <property type="evidence" value="ECO:0007669"/>
    <property type="project" value="InterPro"/>
</dbReference>
<dbReference type="InterPro" id="IPR041920">
    <property type="entry name" value="ROS/MUCR_sf"/>
</dbReference>
<dbReference type="HOGENOM" id="CLU_2424298_0_0_5"/>
<dbReference type="Pfam" id="PF05443">
    <property type="entry name" value="ROS_MUCR"/>
    <property type="match status" value="1"/>
</dbReference>
<dbReference type="GO" id="GO:0003677">
    <property type="term" value="F:DNA binding"/>
    <property type="evidence" value="ECO:0007669"/>
    <property type="project" value="InterPro"/>
</dbReference>
<proteinExistence type="inferred from homology"/>
<evidence type="ECO:0000313" key="2">
    <source>
        <dbReference type="EMBL" id="EAU45397.1"/>
    </source>
</evidence>
<dbReference type="eggNOG" id="COG4957">
    <property type="taxonomic scope" value="Bacteria"/>
</dbReference>
<comment type="similarity">
    <text evidence="1">Belongs to the ros/MucR family.</text>
</comment>
<evidence type="ECO:0000313" key="3">
    <source>
        <dbReference type="Proteomes" id="UP000006230"/>
    </source>
</evidence>
<dbReference type="InterPro" id="IPR008807">
    <property type="entry name" value="ROS_MUCR"/>
</dbReference>
<protein>
    <submittedName>
        <fullName evidence="2">Predicted transcriptional regulator</fullName>
    </submittedName>
</protein>
<dbReference type="OrthoDB" id="9809693at2"/>
<dbReference type="Gene3D" id="1.10.10.1550">
    <property type="entry name" value="ROS/MUCR transcriptional regulator protein"/>
    <property type="match status" value="1"/>
</dbReference>
<comment type="caution">
    <text evidence="2">The sequence shown here is derived from an EMBL/GenBank/DDBJ whole genome shotgun (WGS) entry which is preliminary data.</text>
</comment>
<reference evidence="2 3" key="1">
    <citation type="journal article" date="2010" name="J. Bacteriol.">
        <title>Genome sequences of Pelagibaca bermudensis HTCC2601T and Maritimibacter alkaliphilus HTCC2654T, the type strains of two marine Roseobacter genera.</title>
        <authorList>
            <person name="Thrash J.C."/>
            <person name="Cho J.C."/>
            <person name="Ferriera S."/>
            <person name="Johnson J."/>
            <person name="Vergin K.L."/>
            <person name="Giovannoni S.J."/>
        </authorList>
    </citation>
    <scope>NUCLEOTIDE SEQUENCE [LARGE SCALE GENOMIC DNA]</scope>
    <source>
        <strain evidence="3">DSM 26914 / JCM 13377 / KCTC 12554 / HTCC2601</strain>
    </source>
</reference>
<name>Q0FMK1_SALBH</name>
<dbReference type="Proteomes" id="UP000006230">
    <property type="component" value="Unassembled WGS sequence"/>
</dbReference>